<dbReference type="PANTHER" id="PTHR31882:SF2">
    <property type="entry name" value="TNFAIP3-INTERACTING PROTEIN 3"/>
    <property type="match status" value="1"/>
</dbReference>
<feature type="region of interest" description="Disordered" evidence="3">
    <location>
        <begin position="408"/>
        <end position="427"/>
    </location>
</feature>
<feature type="domain" description="NF-kappa-B essential modulator NEMO CC2-LZ" evidence="4">
    <location>
        <begin position="230"/>
        <end position="324"/>
    </location>
</feature>
<dbReference type="GO" id="GO:0006357">
    <property type="term" value="P:regulation of transcription by RNA polymerase II"/>
    <property type="evidence" value="ECO:0007669"/>
    <property type="project" value="TreeGrafter"/>
</dbReference>
<evidence type="ECO:0000256" key="3">
    <source>
        <dbReference type="SAM" id="MobiDB-lite"/>
    </source>
</evidence>
<dbReference type="InterPro" id="IPR032419">
    <property type="entry name" value="CC2-LZ_dom"/>
</dbReference>
<dbReference type="GO" id="GO:0005737">
    <property type="term" value="C:cytoplasm"/>
    <property type="evidence" value="ECO:0007669"/>
    <property type="project" value="UniProtKB-ARBA"/>
</dbReference>
<dbReference type="FunFam" id="1.20.5.990:FF:000004">
    <property type="entry name" value="TNFAIP3 interacting protein 3"/>
    <property type="match status" value="1"/>
</dbReference>
<dbReference type="Proteomes" id="UP000050525">
    <property type="component" value="Unassembled WGS sequence"/>
</dbReference>
<feature type="compositionally biased region" description="Basic and acidic residues" evidence="3">
    <location>
        <begin position="8"/>
        <end position="24"/>
    </location>
</feature>
<evidence type="ECO:0000256" key="2">
    <source>
        <dbReference type="SAM" id="Coils"/>
    </source>
</evidence>
<accession>A0A151PF66</accession>
<organism evidence="5 6">
    <name type="scientific">Alligator mississippiensis</name>
    <name type="common">American alligator</name>
    <dbReference type="NCBI Taxonomy" id="8496"/>
    <lineage>
        <taxon>Eukaryota</taxon>
        <taxon>Metazoa</taxon>
        <taxon>Chordata</taxon>
        <taxon>Craniata</taxon>
        <taxon>Vertebrata</taxon>
        <taxon>Euteleostomi</taxon>
        <taxon>Archelosauria</taxon>
        <taxon>Archosauria</taxon>
        <taxon>Crocodylia</taxon>
        <taxon>Alligatoridae</taxon>
        <taxon>Alligatorinae</taxon>
        <taxon>Alligator</taxon>
    </lineage>
</organism>
<protein>
    <submittedName>
        <fullName evidence="5">TNFAIP3-interacting protein 3 isoform B</fullName>
    </submittedName>
</protein>
<feature type="coiled-coil region" evidence="2">
    <location>
        <begin position="271"/>
        <end position="347"/>
    </location>
</feature>
<dbReference type="Gene3D" id="1.20.5.990">
    <property type="entry name" value="Nemo cc2-lz domain - 1d5 darpin complex"/>
    <property type="match status" value="1"/>
</dbReference>
<evidence type="ECO:0000313" key="6">
    <source>
        <dbReference type="Proteomes" id="UP000050525"/>
    </source>
</evidence>
<evidence type="ECO:0000256" key="1">
    <source>
        <dbReference type="ARBA" id="ARBA00023054"/>
    </source>
</evidence>
<reference evidence="5 6" key="1">
    <citation type="journal article" date="2012" name="Genome Biol.">
        <title>Sequencing three crocodilian genomes to illuminate the evolution of archosaurs and amniotes.</title>
        <authorList>
            <person name="St John J.A."/>
            <person name="Braun E.L."/>
            <person name="Isberg S.R."/>
            <person name="Miles L.G."/>
            <person name="Chong A.Y."/>
            <person name="Gongora J."/>
            <person name="Dalzell P."/>
            <person name="Moran C."/>
            <person name="Bed'hom B."/>
            <person name="Abzhanov A."/>
            <person name="Burgess S.C."/>
            <person name="Cooksey A.M."/>
            <person name="Castoe T.A."/>
            <person name="Crawford N.G."/>
            <person name="Densmore L.D."/>
            <person name="Drew J.C."/>
            <person name="Edwards S.V."/>
            <person name="Faircloth B.C."/>
            <person name="Fujita M.K."/>
            <person name="Greenwold M.J."/>
            <person name="Hoffmann F.G."/>
            <person name="Howard J.M."/>
            <person name="Iguchi T."/>
            <person name="Janes D.E."/>
            <person name="Khan S.Y."/>
            <person name="Kohno S."/>
            <person name="de Koning A.J."/>
            <person name="Lance S.L."/>
            <person name="McCarthy F.M."/>
            <person name="McCormack J.E."/>
            <person name="Merchant M.E."/>
            <person name="Peterson D.G."/>
            <person name="Pollock D.D."/>
            <person name="Pourmand N."/>
            <person name="Raney B.J."/>
            <person name="Roessler K.A."/>
            <person name="Sanford J.R."/>
            <person name="Sawyer R.H."/>
            <person name="Schmidt C.J."/>
            <person name="Triplett E.W."/>
            <person name="Tuberville T.D."/>
            <person name="Venegas-Anaya M."/>
            <person name="Howard J.T."/>
            <person name="Jarvis E.D."/>
            <person name="Guillette L.J.Jr."/>
            <person name="Glenn T.C."/>
            <person name="Green R.E."/>
            <person name="Ray D.A."/>
        </authorList>
    </citation>
    <scope>NUCLEOTIDE SEQUENCE [LARGE SCALE GENOMIC DNA]</scope>
    <source>
        <strain evidence="5">KSC_2009_1</strain>
    </source>
</reference>
<dbReference type="GO" id="GO:0043122">
    <property type="term" value="P:regulation of canonical NF-kappaB signal transduction"/>
    <property type="evidence" value="ECO:0007669"/>
    <property type="project" value="UniProtKB-ARBA"/>
</dbReference>
<comment type="caution">
    <text evidence="5">The sequence shown here is derived from an EMBL/GenBank/DDBJ whole genome shotgun (WGS) entry which is preliminary data.</text>
</comment>
<feature type="region of interest" description="Disordered" evidence="3">
    <location>
        <begin position="1"/>
        <end position="30"/>
    </location>
</feature>
<dbReference type="GO" id="GO:0071222">
    <property type="term" value="P:cellular response to lipopolysaccharide"/>
    <property type="evidence" value="ECO:0007669"/>
    <property type="project" value="TreeGrafter"/>
</dbReference>
<sequence>MASTRHLSHCEQLKDKNKDMKNSLKLDTNQSAETERCESIELDDEIRNLIEKTMASQSHEKSVAQGSVLSKRTSCSLKTCSKTDVRGHLLWAETSISSMESSAQQSKCLLLTKKKSISTDTLEQQIISLERQRQELLEVNKQWDQQFRSMKKQYERKLAEVKAKLDASQKRVRELEEEQHQNQQECEGLRGLVRDGFLQEVKEQEVQNEALHGMKEENKLLKEKNASMTRKQEHYECEISRLNKALLDALQKQCSSFHVPHLDKSDRNCKHEEMRTQLEVLRQQVQIYEEDFKKERSDRERLNEEKEALQKINERSQSQLSKLNSQIKACLKEKEQLEKQLKHQTKVLAVPTERHCIQPQVFLPPCANYGNCGLCHHYQDPWLHTTVRGIHDQQQHPPDYQWYVPDQFPPDVQHKANDSSSKKEVHH</sequence>
<feature type="coiled-coil region" evidence="2">
    <location>
        <begin position="119"/>
        <end position="231"/>
    </location>
</feature>
<dbReference type="Pfam" id="PF16516">
    <property type="entry name" value="CC2-LZ"/>
    <property type="match status" value="1"/>
</dbReference>
<evidence type="ECO:0000313" key="5">
    <source>
        <dbReference type="EMBL" id="KYO47415.1"/>
    </source>
</evidence>
<dbReference type="EMBL" id="AKHW03000422">
    <property type="protein sequence ID" value="KYO47415.1"/>
    <property type="molecule type" value="Genomic_DNA"/>
</dbReference>
<keyword evidence="6" id="KW-1185">Reference proteome</keyword>
<dbReference type="STRING" id="8496.A0A151PF66"/>
<dbReference type="AlphaFoldDB" id="A0A151PF66"/>
<gene>
    <name evidence="5" type="primary">TNIP3</name>
    <name evidence="5" type="ORF">Y1Q_0001216</name>
</gene>
<feature type="compositionally biased region" description="Basic and acidic residues" evidence="3">
    <location>
        <begin position="412"/>
        <end position="427"/>
    </location>
</feature>
<evidence type="ECO:0000259" key="4">
    <source>
        <dbReference type="Pfam" id="PF16516"/>
    </source>
</evidence>
<dbReference type="PANTHER" id="PTHR31882">
    <property type="entry name" value="TNFAIP3-INTERACTING PROTEIN COILED COIL FAMILY MEMBER"/>
    <property type="match status" value="1"/>
</dbReference>
<name>A0A151PF66_ALLMI</name>
<keyword evidence="1 2" id="KW-0175">Coiled coil</keyword>
<proteinExistence type="predicted"/>